<accession>E6LZD4</accession>
<evidence type="ECO:0000256" key="3">
    <source>
        <dbReference type="PIRSR" id="PIRSR639383-2"/>
    </source>
</evidence>
<dbReference type="PANTHER" id="PTHR42997:SF1">
    <property type="entry name" value="AP-4-A PHOSPHORYLASE"/>
    <property type="match status" value="1"/>
</dbReference>
<feature type="active site" description="Tele-AMP-histidine intermediate" evidence="2">
    <location>
        <position position="142"/>
    </location>
</feature>
<dbReference type="PANTHER" id="PTHR42997">
    <property type="entry name" value="HIT FAMILY HYDROLASE"/>
    <property type="match status" value="1"/>
</dbReference>
<proteinExistence type="predicted"/>
<feature type="domain" description="HIT" evidence="5">
    <location>
        <begin position="46"/>
        <end position="155"/>
    </location>
</feature>
<evidence type="ECO:0000259" key="5">
    <source>
        <dbReference type="PROSITE" id="PS51084"/>
    </source>
</evidence>
<protein>
    <submittedName>
        <fullName evidence="6">Histidine triad domain protein</fullName>
    </submittedName>
</protein>
<evidence type="ECO:0000256" key="4">
    <source>
        <dbReference type="PROSITE-ProRule" id="PRU00464"/>
    </source>
</evidence>
<evidence type="ECO:0000256" key="1">
    <source>
        <dbReference type="ARBA" id="ARBA00022741"/>
    </source>
</evidence>
<comment type="caution">
    <text evidence="6">The sequence shown here is derived from an EMBL/GenBank/DDBJ whole genome shotgun (WGS) entry which is preliminary data.</text>
</comment>
<dbReference type="SUPFAM" id="SSF54197">
    <property type="entry name" value="HIT-like"/>
    <property type="match status" value="1"/>
</dbReference>
<dbReference type="Proteomes" id="UP000005573">
    <property type="component" value="Unassembled WGS sequence"/>
</dbReference>
<sequence>MTKMTDLPAESSEKFGAQTDGMERLWTPHRMVYIDDGPHRDVKACPFCEGPKGEDEQSLIVYRGKTCFVVMNLFPYNPGHVLVLPYRHIPDYTDLDFVERVEFGELTAHTMEVIRQVKAPQGFNLGMNQGAVAGAGIAGHLHQHIVPRWAGDANFFPIVARTKAVPELLGQTRQVLAEAFGDWQPREI</sequence>
<evidence type="ECO:0000313" key="6">
    <source>
        <dbReference type="EMBL" id="EFU79990.1"/>
    </source>
</evidence>
<feature type="binding site" evidence="3">
    <location>
        <position position="72"/>
    </location>
    <ligand>
        <name>substrate</name>
    </ligand>
</feature>
<organism evidence="6 7">
    <name type="scientific">Mobiluncus curtisii ATCC 51333</name>
    <dbReference type="NCBI Taxonomy" id="887326"/>
    <lineage>
        <taxon>Bacteria</taxon>
        <taxon>Bacillati</taxon>
        <taxon>Actinomycetota</taxon>
        <taxon>Actinomycetes</taxon>
        <taxon>Actinomycetales</taxon>
        <taxon>Actinomycetaceae</taxon>
        <taxon>Mobiluncus</taxon>
    </lineage>
</organism>
<dbReference type="InterPro" id="IPR039383">
    <property type="entry name" value="FHIT"/>
</dbReference>
<dbReference type="InterPro" id="IPR011146">
    <property type="entry name" value="HIT-like"/>
</dbReference>
<dbReference type="AlphaFoldDB" id="E6LZD4"/>
<dbReference type="GO" id="GO:0003824">
    <property type="term" value="F:catalytic activity"/>
    <property type="evidence" value="ECO:0007669"/>
    <property type="project" value="InterPro"/>
</dbReference>
<dbReference type="InterPro" id="IPR036265">
    <property type="entry name" value="HIT-like_sf"/>
</dbReference>
<feature type="short sequence motif" description="Histidine triad motif" evidence="4">
    <location>
        <begin position="140"/>
        <end position="144"/>
    </location>
</feature>
<dbReference type="GO" id="GO:0000166">
    <property type="term" value="F:nucleotide binding"/>
    <property type="evidence" value="ECO:0007669"/>
    <property type="project" value="UniProtKB-KW"/>
</dbReference>
<gene>
    <name evidence="6" type="ORF">HMPREF0388_1221</name>
</gene>
<dbReference type="CDD" id="cd01275">
    <property type="entry name" value="FHIT"/>
    <property type="match status" value="1"/>
</dbReference>
<evidence type="ECO:0000256" key="2">
    <source>
        <dbReference type="PIRSR" id="PIRSR639383-1"/>
    </source>
</evidence>
<name>E6LZD4_9ACTO</name>
<dbReference type="PROSITE" id="PS51084">
    <property type="entry name" value="HIT_2"/>
    <property type="match status" value="1"/>
</dbReference>
<dbReference type="HOGENOM" id="CLU_056776_1_2_11"/>
<keyword evidence="1" id="KW-0547">Nucleotide-binding</keyword>
<dbReference type="InterPro" id="IPR052908">
    <property type="entry name" value="AP-4-A_phosphorylase"/>
</dbReference>
<reference evidence="6 7" key="1">
    <citation type="submission" date="2010-12" db="EMBL/GenBank/DDBJ databases">
        <authorList>
            <person name="Muzny D."/>
            <person name="Qin X."/>
            <person name="Deng J."/>
            <person name="Jiang H."/>
            <person name="Liu Y."/>
            <person name="Qu J."/>
            <person name="Song X.-Z."/>
            <person name="Zhang L."/>
            <person name="Thornton R."/>
            <person name="Coyle M."/>
            <person name="Francisco L."/>
            <person name="Jackson L."/>
            <person name="Javaid M."/>
            <person name="Korchina V."/>
            <person name="Kovar C."/>
            <person name="Mata R."/>
            <person name="Mathew T."/>
            <person name="Ngo R."/>
            <person name="Nguyen L."/>
            <person name="Nguyen N."/>
            <person name="Okwuonu G."/>
            <person name="Ongeri F."/>
            <person name="Pham C."/>
            <person name="Simmons D."/>
            <person name="Wilczek-Boney K."/>
            <person name="Hale W."/>
            <person name="Jakkamsetti A."/>
            <person name="Pham P."/>
            <person name="Ruth R."/>
            <person name="San Lucas F."/>
            <person name="Warren J."/>
            <person name="Zhang J."/>
            <person name="Zhao Z."/>
            <person name="Zhou C."/>
            <person name="Zhu D."/>
            <person name="Lee S."/>
            <person name="Bess C."/>
            <person name="Blankenburg K."/>
            <person name="Forbes L."/>
            <person name="Fu Q."/>
            <person name="Gubbala S."/>
            <person name="Hirani K."/>
            <person name="Jayaseelan J.C."/>
            <person name="Lara F."/>
            <person name="Munidasa M."/>
            <person name="Palculict T."/>
            <person name="Patil S."/>
            <person name="Pu L.-L."/>
            <person name="Saada N."/>
            <person name="Tang L."/>
            <person name="Weissenberger G."/>
            <person name="Zhu Y."/>
            <person name="Hemphill L."/>
            <person name="Shang Y."/>
            <person name="Youmans B."/>
            <person name="Ayvaz T."/>
            <person name="Ross M."/>
            <person name="Santibanez J."/>
            <person name="Aqrawi P."/>
            <person name="Gross S."/>
            <person name="Joshi V."/>
            <person name="Fowler G."/>
            <person name="Nazareth L."/>
            <person name="Reid J."/>
            <person name="Worley K."/>
            <person name="Petrosino J."/>
            <person name="Highlander S."/>
            <person name="Gibbs R."/>
        </authorList>
    </citation>
    <scope>NUCLEOTIDE SEQUENCE [LARGE SCALE GENOMIC DNA]</scope>
    <source>
        <strain evidence="6 7">ATCC 51333</strain>
    </source>
</reference>
<dbReference type="Pfam" id="PF01230">
    <property type="entry name" value="HIT"/>
    <property type="match status" value="1"/>
</dbReference>
<feature type="binding site" evidence="3">
    <location>
        <position position="144"/>
    </location>
    <ligand>
        <name>substrate</name>
    </ligand>
</feature>
<evidence type="ECO:0000313" key="7">
    <source>
        <dbReference type="Proteomes" id="UP000005573"/>
    </source>
</evidence>
<dbReference type="Gene3D" id="3.30.428.10">
    <property type="entry name" value="HIT-like"/>
    <property type="match status" value="1"/>
</dbReference>
<dbReference type="EMBL" id="AEPY01000009">
    <property type="protein sequence ID" value="EFU79990.1"/>
    <property type="molecule type" value="Genomic_DNA"/>
</dbReference>